<reference evidence="1 2" key="1">
    <citation type="submission" date="2021-01" db="EMBL/GenBank/DDBJ databases">
        <title>Whole genome shotgun sequence of Microbispora corallina NBRC 16416.</title>
        <authorList>
            <person name="Komaki H."/>
            <person name="Tamura T."/>
        </authorList>
    </citation>
    <scope>NUCLEOTIDE SEQUENCE [LARGE SCALE GENOMIC DNA]</scope>
    <source>
        <strain evidence="1 2">NBRC 16416</strain>
    </source>
</reference>
<dbReference type="PROSITE" id="PS51257">
    <property type="entry name" value="PROKAR_LIPOPROTEIN"/>
    <property type="match status" value="1"/>
</dbReference>
<organism evidence="1 2">
    <name type="scientific">Microbispora corallina</name>
    <dbReference type="NCBI Taxonomy" id="83302"/>
    <lineage>
        <taxon>Bacteria</taxon>
        <taxon>Bacillati</taxon>
        <taxon>Actinomycetota</taxon>
        <taxon>Actinomycetes</taxon>
        <taxon>Streptosporangiales</taxon>
        <taxon>Streptosporangiaceae</taxon>
        <taxon>Microbispora</taxon>
    </lineage>
</organism>
<protein>
    <recommendedName>
        <fullName evidence="3">Lipoprotein</fullName>
    </recommendedName>
</protein>
<gene>
    <name evidence="1" type="ORF">Mco01_05510</name>
</gene>
<evidence type="ECO:0008006" key="3">
    <source>
        <dbReference type="Google" id="ProtNLM"/>
    </source>
</evidence>
<sequence length="161" mass="17234">MRRVLCALLAAVLVGCGGVRSEAVDRTLSEHEALDRIGALITSTAAVLRPHPRLEPLTLFTVPGRCQASDGGAGRIVVSRAYWLREVPARDNVHVARQVVDEWTRQGHTLVGTGGFESGHPNVSALSRPDGFVLALAWAEGDHLYLAATSPCVRPDRTPAP</sequence>
<evidence type="ECO:0000313" key="2">
    <source>
        <dbReference type="Proteomes" id="UP000603904"/>
    </source>
</evidence>
<proteinExistence type="predicted"/>
<dbReference type="Proteomes" id="UP000603904">
    <property type="component" value="Unassembled WGS sequence"/>
</dbReference>
<keyword evidence="2" id="KW-1185">Reference proteome</keyword>
<evidence type="ECO:0000313" key="1">
    <source>
        <dbReference type="EMBL" id="GIH37551.1"/>
    </source>
</evidence>
<accession>A0ABQ4FRZ9</accession>
<name>A0ABQ4FRZ9_9ACTN</name>
<dbReference type="EMBL" id="BOOC01000002">
    <property type="protein sequence ID" value="GIH37551.1"/>
    <property type="molecule type" value="Genomic_DNA"/>
</dbReference>
<comment type="caution">
    <text evidence="1">The sequence shown here is derived from an EMBL/GenBank/DDBJ whole genome shotgun (WGS) entry which is preliminary data.</text>
</comment>